<dbReference type="EMBL" id="DUGH01000043">
    <property type="protein sequence ID" value="HIH16136.1"/>
    <property type="molecule type" value="Genomic_DNA"/>
</dbReference>
<evidence type="ECO:0000256" key="1">
    <source>
        <dbReference type="SAM" id="Phobius"/>
    </source>
</evidence>
<feature type="transmembrane region" description="Helical" evidence="1">
    <location>
        <begin position="735"/>
        <end position="754"/>
    </location>
</feature>
<comment type="caution">
    <text evidence="2">The sequence shown here is derived from an EMBL/GenBank/DDBJ whole genome shotgun (WGS) entry which is preliminary data.</text>
</comment>
<dbReference type="AlphaFoldDB" id="A0A7J4JLJ8"/>
<keyword evidence="1" id="KW-0812">Transmembrane</keyword>
<keyword evidence="1" id="KW-1133">Transmembrane helix</keyword>
<reference evidence="3" key="1">
    <citation type="journal article" date="2020" name="bioRxiv">
        <title>A rank-normalized archaeal taxonomy based on genome phylogeny resolves widespread incomplete and uneven classifications.</title>
        <authorList>
            <person name="Rinke C."/>
            <person name="Chuvochina M."/>
            <person name="Mussig A.J."/>
            <person name="Chaumeil P.-A."/>
            <person name="Waite D.W."/>
            <person name="Whitman W.B."/>
            <person name="Parks D.H."/>
            <person name="Hugenholtz P."/>
        </authorList>
    </citation>
    <scope>NUCLEOTIDE SEQUENCE [LARGE SCALE GENOMIC DNA]</scope>
</reference>
<proteinExistence type="predicted"/>
<evidence type="ECO:0000313" key="3">
    <source>
        <dbReference type="Proteomes" id="UP000564964"/>
    </source>
</evidence>
<accession>A0A7J4JLJ8</accession>
<evidence type="ECO:0000313" key="2">
    <source>
        <dbReference type="EMBL" id="HIH16136.1"/>
    </source>
</evidence>
<protein>
    <submittedName>
        <fullName evidence="2">Uncharacterized protein</fullName>
    </submittedName>
</protein>
<gene>
    <name evidence="2" type="ORF">HA252_01895</name>
</gene>
<dbReference type="Proteomes" id="UP000564964">
    <property type="component" value="Unassembled WGS sequence"/>
</dbReference>
<keyword evidence="1" id="KW-0472">Membrane</keyword>
<organism evidence="2 3">
    <name type="scientific">Candidatus Iainarchaeum sp</name>
    <dbReference type="NCBI Taxonomy" id="3101447"/>
    <lineage>
        <taxon>Archaea</taxon>
        <taxon>Candidatus Iainarchaeota</taxon>
        <taxon>Candidatus Iainarchaeia</taxon>
        <taxon>Candidatus Iainarchaeales</taxon>
        <taxon>Candidatus Iainarchaeaceae</taxon>
        <taxon>Candidatus Iainarchaeum</taxon>
    </lineage>
</organism>
<sequence length="759" mass="84062">MYDEVSQKFNPLKDLYNAITRQELRSETENLAFFLHTQENCPGCLVSINPGNREAPPEQWEFSPYFYLNERANSYFLEDLQTQRAREKGQTLIAFAHHTNLKGKTGDIDGGTIDLVKAKKDETTCSQVISKNFFGLGKDSLFGESRIGLALGTMETLSYFTFFWAGVFVSAVQQIVLAPILQDCVDDEEGYYIHYFAPTASEKKKDAASENELSTEKVAHKIDEFKDKYLDALKSDTNSFTREAFDEIGDQVSDFVEKGLKYDILQATLALKTEAQGQLHGSKLFSFWCGKGCEILPSEYIMDGKKIVKDDKTGAALEFDFEKGKLSYTDKDGKTRDLVTSEDHVRLEETNTKIPAEEIPQTITKVTVPDNNKLLLEVNVDGMAYVKLDNVLDCIQKGVEEQTGLGLSSNNLYDAFGRVQLVVSDSHPVIKPVKDSREPRIIAEGTPRKIAEGADARLEVYTPVPGSKLLPVKLPQSSDGLPSLGNLKSIQFENGSITYKTTTGELLVYLKHHKQAVLEQNDVAGLKAKLETTQNPETGCEEPAVQFEVQGNPDSDRAMAAAANFNKSLDKLGPFQVFETEEHRYILYADKDCKQHLKVIDKKTGKAQDFVGKAIQTPDGLKFVTDDGKEHTLKFSEKDGVPQIQFDKEKPETLKAAQGRNGAFYYDPETGLWYAENGQLIPLLEAFKQNGINVQGRDDGSATAKAEGNVLNVSLGDKGTGGSLLNLPSLPEEPLALALFVLGLLAVFVCVRGTRVNRA</sequence>
<name>A0A7J4JLJ8_9ARCH</name>